<proteinExistence type="predicted"/>
<feature type="signal peptide" evidence="1">
    <location>
        <begin position="1"/>
        <end position="20"/>
    </location>
</feature>
<reference evidence="2" key="1">
    <citation type="submission" date="2019-12" db="EMBL/GenBank/DDBJ databases">
        <title>The sialotranscriptome of the gopher-tortoise tick, Amblyomma tuberculatum.</title>
        <authorList>
            <person name="Karim S."/>
            <person name="Andersen J."/>
            <person name="Kumar D."/>
            <person name="Adamson S."/>
            <person name="Ennen J."/>
            <person name="Qualis C.P."/>
            <person name="Ribeiro J.M.C."/>
        </authorList>
    </citation>
    <scope>NUCLEOTIDE SEQUENCE</scope>
    <source>
        <strain evidence="2">Removed</strain>
        <tissue evidence="2">Salivary glands</tissue>
    </source>
</reference>
<sequence length="191" mass="21642">MTITGHFVLLLVVLLPLVKPAPDETEERKDEDIHEFFTAHNDSWVYNTTERNQAGETICRHDVMVNITEENIFFHRLNNNSGPLLRGEFINWYEYKNKPNDSIYVHDSAGNVLGAAILDYASNNKTCALLTVLVYSEVNTTVHHELRVAAAAIGGGPEQECYEKFDSLVTELRKFPKLGEQKTSHYSPSCQ</sequence>
<accession>A0A6M2E960</accession>
<keyword evidence="1" id="KW-0732">Signal</keyword>
<name>A0A6M2E960_9ACAR</name>
<dbReference type="AlphaFoldDB" id="A0A6M2E960"/>
<protein>
    <submittedName>
        <fullName evidence="2">Putative lipocalin-3 1</fullName>
    </submittedName>
</protein>
<feature type="chain" id="PRO_5027096974" evidence="1">
    <location>
        <begin position="21"/>
        <end position="191"/>
    </location>
</feature>
<evidence type="ECO:0000256" key="1">
    <source>
        <dbReference type="SAM" id="SignalP"/>
    </source>
</evidence>
<organism evidence="2">
    <name type="scientific">Amblyomma tuberculatum</name>
    <dbReference type="NCBI Taxonomy" id="48802"/>
    <lineage>
        <taxon>Eukaryota</taxon>
        <taxon>Metazoa</taxon>
        <taxon>Ecdysozoa</taxon>
        <taxon>Arthropoda</taxon>
        <taxon>Chelicerata</taxon>
        <taxon>Arachnida</taxon>
        <taxon>Acari</taxon>
        <taxon>Parasitiformes</taxon>
        <taxon>Ixodida</taxon>
        <taxon>Ixodoidea</taxon>
        <taxon>Ixodidae</taxon>
        <taxon>Amblyomminae</taxon>
        <taxon>Amblyomma</taxon>
    </lineage>
</organism>
<dbReference type="EMBL" id="GIDH01001444">
    <property type="protein sequence ID" value="NOV53387.1"/>
    <property type="molecule type" value="Transcribed_RNA"/>
</dbReference>
<evidence type="ECO:0000313" key="2">
    <source>
        <dbReference type="EMBL" id="NOV53387.1"/>
    </source>
</evidence>